<protein>
    <submittedName>
        <fullName evidence="1">Cyclin-dependent kinase inhibitor</fullName>
    </submittedName>
</protein>
<dbReference type="EMBL" id="CP097503">
    <property type="protein sequence ID" value="URD82408.1"/>
    <property type="molecule type" value="Genomic_DNA"/>
</dbReference>
<name>A0A9E7JIM3_9LILI</name>
<accession>A0A9E7JIM3</accession>
<dbReference type="OrthoDB" id="29013at2759"/>
<organism evidence="1 2">
    <name type="scientific">Musa troglodytarum</name>
    <name type="common">fe'i banana</name>
    <dbReference type="NCBI Taxonomy" id="320322"/>
    <lineage>
        <taxon>Eukaryota</taxon>
        <taxon>Viridiplantae</taxon>
        <taxon>Streptophyta</taxon>
        <taxon>Embryophyta</taxon>
        <taxon>Tracheophyta</taxon>
        <taxon>Spermatophyta</taxon>
        <taxon>Magnoliopsida</taxon>
        <taxon>Liliopsida</taxon>
        <taxon>Zingiberales</taxon>
        <taxon>Musaceae</taxon>
        <taxon>Musa</taxon>
    </lineage>
</organism>
<evidence type="ECO:0000313" key="2">
    <source>
        <dbReference type="Proteomes" id="UP001055439"/>
    </source>
</evidence>
<proteinExistence type="predicted"/>
<reference evidence="1" key="1">
    <citation type="submission" date="2022-05" db="EMBL/GenBank/DDBJ databases">
        <title>The Musa troglodytarum L. genome provides insights into the mechanism of non-climacteric behaviour and enrichment of carotenoids.</title>
        <authorList>
            <person name="Wang J."/>
        </authorList>
    </citation>
    <scope>NUCLEOTIDE SEQUENCE</scope>
    <source>
        <tissue evidence="1">Leaf</tissue>
    </source>
</reference>
<dbReference type="AlphaFoldDB" id="A0A9E7JIM3"/>
<sequence length="114" mass="12603">MGQLAIGIICQLKLCKGSGGWNGDMVFTLQYSGVWSVRQILCISKKDMGGIDDIGPVNKEKRGRYHETAAKVTAFTQRVGDIHRHLHSTRMKSMVGKMMTTTDGKRTSECVSLI</sequence>
<gene>
    <name evidence="1" type="ORF">MUK42_02848</name>
</gene>
<evidence type="ECO:0000313" key="1">
    <source>
        <dbReference type="EMBL" id="URD82408.1"/>
    </source>
</evidence>
<keyword evidence="2" id="KW-1185">Reference proteome</keyword>
<dbReference type="Proteomes" id="UP001055439">
    <property type="component" value="Chromosome 10"/>
</dbReference>